<organism evidence="2 3">
    <name type="scientific">Ensete ventricosum</name>
    <name type="common">Abyssinian banana</name>
    <name type="synonym">Musa ensete</name>
    <dbReference type="NCBI Taxonomy" id="4639"/>
    <lineage>
        <taxon>Eukaryota</taxon>
        <taxon>Viridiplantae</taxon>
        <taxon>Streptophyta</taxon>
        <taxon>Embryophyta</taxon>
        <taxon>Tracheophyta</taxon>
        <taxon>Spermatophyta</taxon>
        <taxon>Magnoliopsida</taxon>
        <taxon>Liliopsida</taxon>
        <taxon>Zingiberales</taxon>
        <taxon>Musaceae</taxon>
        <taxon>Ensete</taxon>
    </lineage>
</organism>
<evidence type="ECO:0000313" key="3">
    <source>
        <dbReference type="Proteomes" id="UP000287651"/>
    </source>
</evidence>
<feature type="region of interest" description="Disordered" evidence="1">
    <location>
        <begin position="1"/>
        <end position="86"/>
    </location>
</feature>
<dbReference type="Proteomes" id="UP000287651">
    <property type="component" value="Unassembled WGS sequence"/>
</dbReference>
<evidence type="ECO:0000256" key="1">
    <source>
        <dbReference type="SAM" id="MobiDB-lite"/>
    </source>
</evidence>
<dbReference type="EMBL" id="AMZH03000363">
    <property type="protein sequence ID" value="RRT84140.1"/>
    <property type="molecule type" value="Genomic_DNA"/>
</dbReference>
<name>A0A427B6N1_ENSVE</name>
<protein>
    <submittedName>
        <fullName evidence="2">Uncharacterized protein</fullName>
    </submittedName>
</protein>
<dbReference type="AlphaFoldDB" id="A0A427B6N1"/>
<sequence>MEEAEHKGDISDLPNEVDAGSNSPVEAKGSEIESTLDAKEREIGPPCEAKESEIEPSLNVKEGEIEVEGGEKEPSPCVEADASNGSGIRTFTMRELLDELKEEEKEVAGGEDDRSWSLDPTKDDGSDAQRNSFAERSSFRAVSGDNDQNFDHYLPVQPCIRRYKAKTTVPSDNGQSTLDPLTNHYYSVQVGKMKQEKEGEPRTVSHSNDEAVARLSKTSAAGELRDGAADENLVRRRLLRRGLLLVAFSSSEATRKRGKHR</sequence>
<comment type="caution">
    <text evidence="2">The sequence shown here is derived from an EMBL/GenBank/DDBJ whole genome shotgun (WGS) entry which is preliminary data.</text>
</comment>
<proteinExistence type="predicted"/>
<feature type="compositionally biased region" description="Basic and acidic residues" evidence="1">
    <location>
        <begin position="1"/>
        <end position="10"/>
    </location>
</feature>
<feature type="compositionally biased region" description="Basic and acidic residues" evidence="1">
    <location>
        <begin position="28"/>
        <end position="53"/>
    </location>
</feature>
<accession>A0A427B6N1</accession>
<feature type="compositionally biased region" description="Basic and acidic residues" evidence="1">
    <location>
        <begin position="61"/>
        <end position="74"/>
    </location>
</feature>
<feature type="compositionally biased region" description="Basic and acidic residues" evidence="1">
    <location>
        <begin position="100"/>
        <end position="127"/>
    </location>
</feature>
<reference evidence="2 3" key="1">
    <citation type="journal article" date="2014" name="Agronomy (Basel)">
        <title>A Draft Genome Sequence for Ensete ventricosum, the Drought-Tolerant Tree Against Hunger.</title>
        <authorList>
            <person name="Harrison J."/>
            <person name="Moore K.A."/>
            <person name="Paszkiewicz K."/>
            <person name="Jones T."/>
            <person name="Grant M."/>
            <person name="Ambacheew D."/>
            <person name="Muzemil S."/>
            <person name="Studholme D.J."/>
        </authorList>
    </citation>
    <scope>NUCLEOTIDE SEQUENCE [LARGE SCALE GENOMIC DNA]</scope>
</reference>
<feature type="region of interest" description="Disordered" evidence="1">
    <location>
        <begin position="100"/>
        <end position="142"/>
    </location>
</feature>
<evidence type="ECO:0000313" key="2">
    <source>
        <dbReference type="EMBL" id="RRT84140.1"/>
    </source>
</evidence>
<gene>
    <name evidence="2" type="ORF">B296_00011470</name>
</gene>